<feature type="compositionally biased region" description="Low complexity" evidence="1">
    <location>
        <begin position="157"/>
        <end position="169"/>
    </location>
</feature>
<gene>
    <name evidence="2" type="ORF">AVDCRST_MAG51-3248</name>
</gene>
<feature type="region of interest" description="Disordered" evidence="1">
    <location>
        <begin position="1"/>
        <end position="180"/>
    </location>
</feature>
<organism evidence="2">
    <name type="scientific">uncultured Ramlibacter sp</name>
    <dbReference type="NCBI Taxonomy" id="260755"/>
    <lineage>
        <taxon>Bacteria</taxon>
        <taxon>Pseudomonadati</taxon>
        <taxon>Pseudomonadota</taxon>
        <taxon>Betaproteobacteria</taxon>
        <taxon>Burkholderiales</taxon>
        <taxon>Comamonadaceae</taxon>
        <taxon>Ramlibacter</taxon>
        <taxon>environmental samples</taxon>
    </lineage>
</organism>
<name>A0A6J4QC91_9BURK</name>
<protein>
    <submittedName>
        <fullName evidence="2">Peptide chain release factor 1</fullName>
    </submittedName>
</protein>
<feature type="non-terminal residue" evidence="2">
    <location>
        <position position="1"/>
    </location>
</feature>
<feature type="compositionally biased region" description="Basic residues" evidence="1">
    <location>
        <begin position="58"/>
        <end position="71"/>
    </location>
</feature>
<proteinExistence type="predicted"/>
<feature type="compositionally biased region" description="Polar residues" evidence="1">
    <location>
        <begin position="97"/>
        <end position="106"/>
    </location>
</feature>
<reference evidence="2" key="1">
    <citation type="submission" date="2020-02" db="EMBL/GenBank/DDBJ databases">
        <authorList>
            <person name="Meier V. D."/>
        </authorList>
    </citation>
    <scope>NUCLEOTIDE SEQUENCE</scope>
    <source>
        <strain evidence="2">AVDCRST_MAG51</strain>
    </source>
</reference>
<feature type="non-terminal residue" evidence="2">
    <location>
        <position position="180"/>
    </location>
</feature>
<evidence type="ECO:0000313" key="2">
    <source>
        <dbReference type="EMBL" id="CAA9440795.1"/>
    </source>
</evidence>
<dbReference type="AlphaFoldDB" id="A0A6J4QC91"/>
<accession>A0A6J4QC91</accession>
<sequence length="180" mass="19354">RARHGNPGPHPHQRVHRRCAAGARRGAGRADQPGGPSHRHLPRQRGRRPAHQQDRLRCSHHAHPHRHRGRVPGRPFAAPEQGQGAPGAGRAHPGQGTQRARSQGSGHAQGPDRQRRPQRPHPHLQLPAGTRHRPPHQPHALQAGVRDGGRSGRADRGAAPGAQGRAARGAGDEPGDERAM</sequence>
<evidence type="ECO:0000256" key="1">
    <source>
        <dbReference type="SAM" id="MobiDB-lite"/>
    </source>
</evidence>
<dbReference type="EMBL" id="CADCUX010000704">
    <property type="protein sequence ID" value="CAA9440795.1"/>
    <property type="molecule type" value="Genomic_DNA"/>
</dbReference>
<feature type="compositionally biased region" description="Basic residues" evidence="1">
    <location>
        <begin position="37"/>
        <end position="50"/>
    </location>
</feature>
<feature type="compositionally biased region" description="Low complexity" evidence="1">
    <location>
        <begin position="72"/>
        <end position="96"/>
    </location>
</feature>
<feature type="compositionally biased region" description="Basic and acidic residues" evidence="1">
    <location>
        <begin position="147"/>
        <end position="156"/>
    </location>
</feature>